<keyword evidence="2" id="KW-1185">Reference proteome</keyword>
<dbReference type="Proteomes" id="UP001250662">
    <property type="component" value="Unassembled WGS sequence"/>
</dbReference>
<proteinExistence type="predicted"/>
<name>A0ABU3BHU0_9FLAO</name>
<reference evidence="1 2" key="1">
    <citation type="submission" date="2023-09" db="EMBL/GenBank/DDBJ databases">
        <authorList>
            <person name="Rey-Velasco X."/>
        </authorList>
    </citation>
    <scope>NUCLEOTIDE SEQUENCE [LARGE SCALE GENOMIC DNA]</scope>
    <source>
        <strain evidence="1 2">P007</strain>
    </source>
</reference>
<protein>
    <recommendedName>
        <fullName evidence="3">DUF5723 domain-containing protein</fullName>
    </recommendedName>
</protein>
<dbReference type="RefSeq" id="WP_311387763.1">
    <property type="nucleotide sequence ID" value="NZ_JAVRHU010000002.1"/>
</dbReference>
<evidence type="ECO:0000313" key="1">
    <source>
        <dbReference type="EMBL" id="MDT0621736.1"/>
    </source>
</evidence>
<dbReference type="Gene3D" id="2.40.160.60">
    <property type="entry name" value="Outer membrane protein transport protein (OMPP1/FadL/TodX)"/>
    <property type="match status" value="1"/>
</dbReference>
<sequence>MRTKLLMPMFKNWFPLSKKRNKLKKAYLFLTVVVFSSHGVLLAQGNYRLENFGNKSILLNGNVTGTVSDLGLSYYNPARLGLVDNPSFAISAKAFELSNIKLENTFGNSERVKNSNFNGIPTMVAGTFEIKNFPKDKFAYSFISRYRNRYDINYSSGLVNGDFINGSDGNEDVLSRANINTDLREEWIGLTWAKPIKRNFSVGASLFLSIYNYSGSSNVNFAAKNEQDNVLLYDNTIGYEQKTYGLFLKLAAAWKSDDIELGFNFNLPHLKLLGNGGFSGEEILSGTNNDIFNLAEFGNLDSKRRTALGASLGAGFNLNKNKIHANIEWYNGVEEYERLDISTLDLNAFTNQDFNFNESLKPVVNFGVGAEIYLNDIWKAYSSFSTDYSAYKNQTTVFNLISSINEEADTRTNYWHYGLGLSANLSWASFVSGAILSTTSAEFANPIDFPSGELEAVENEISKLSLNRWRFIIGVEIPLFVEKIEKTLGGL</sequence>
<evidence type="ECO:0008006" key="3">
    <source>
        <dbReference type="Google" id="ProtNLM"/>
    </source>
</evidence>
<dbReference type="SUPFAM" id="SSF56935">
    <property type="entry name" value="Porins"/>
    <property type="match status" value="1"/>
</dbReference>
<dbReference type="EMBL" id="JAVRHU010000002">
    <property type="protein sequence ID" value="MDT0621736.1"/>
    <property type="molecule type" value="Genomic_DNA"/>
</dbReference>
<accession>A0ABU3BHU0</accession>
<organism evidence="1 2">
    <name type="scientific">Croceitalea vernalis</name>
    <dbReference type="NCBI Taxonomy" id="3075599"/>
    <lineage>
        <taxon>Bacteria</taxon>
        <taxon>Pseudomonadati</taxon>
        <taxon>Bacteroidota</taxon>
        <taxon>Flavobacteriia</taxon>
        <taxon>Flavobacteriales</taxon>
        <taxon>Flavobacteriaceae</taxon>
        <taxon>Croceitalea</taxon>
    </lineage>
</organism>
<gene>
    <name evidence="1" type="ORF">RM520_08865</name>
</gene>
<comment type="caution">
    <text evidence="1">The sequence shown here is derived from an EMBL/GenBank/DDBJ whole genome shotgun (WGS) entry which is preliminary data.</text>
</comment>
<evidence type="ECO:0000313" key="2">
    <source>
        <dbReference type="Proteomes" id="UP001250662"/>
    </source>
</evidence>